<dbReference type="HOGENOM" id="CLU_036335_2_1_1"/>
<dbReference type="OMA" id="CIMILTI"/>
<keyword evidence="12" id="KW-0966">Cell projection</keyword>
<dbReference type="GO" id="GO:0060170">
    <property type="term" value="C:ciliary membrane"/>
    <property type="evidence" value="ECO:0007669"/>
    <property type="project" value="UniProtKB-SubCell"/>
</dbReference>
<dbReference type="STRING" id="31234.E3N7F4"/>
<name>E3N7F4_CAERE</name>
<evidence type="ECO:0000256" key="16">
    <source>
        <dbReference type="ARBA" id="ARBA00067967"/>
    </source>
</evidence>
<evidence type="ECO:0000256" key="12">
    <source>
        <dbReference type="ARBA" id="ARBA00023273"/>
    </source>
</evidence>
<dbReference type="EMBL" id="DS268547">
    <property type="protein sequence ID" value="EFO88507.1"/>
    <property type="molecule type" value="Genomic_DNA"/>
</dbReference>
<keyword evidence="21" id="KW-1185">Reference proteome</keyword>
<evidence type="ECO:0000256" key="13">
    <source>
        <dbReference type="ARBA" id="ARBA00054965"/>
    </source>
</evidence>
<feature type="transmembrane region" description="Helical" evidence="19">
    <location>
        <begin position="289"/>
        <end position="309"/>
    </location>
</feature>
<evidence type="ECO:0000256" key="11">
    <source>
        <dbReference type="ARBA" id="ARBA00023180"/>
    </source>
</evidence>
<feature type="transmembrane region" description="Helical" evidence="19">
    <location>
        <begin position="205"/>
        <end position="227"/>
    </location>
</feature>
<feature type="transmembrane region" description="Helical" evidence="19">
    <location>
        <begin position="45"/>
        <end position="64"/>
    </location>
</feature>
<evidence type="ECO:0000256" key="9">
    <source>
        <dbReference type="ARBA" id="ARBA00023136"/>
    </source>
</evidence>
<evidence type="ECO:0000256" key="7">
    <source>
        <dbReference type="ARBA" id="ARBA00022989"/>
    </source>
</evidence>
<evidence type="ECO:0000256" key="19">
    <source>
        <dbReference type="SAM" id="Phobius"/>
    </source>
</evidence>
<dbReference type="GO" id="GO:0038022">
    <property type="term" value="F:G protein-coupled olfactory receptor activity"/>
    <property type="evidence" value="ECO:0007669"/>
    <property type="project" value="TreeGrafter"/>
</dbReference>
<comment type="similarity">
    <text evidence="14">Belongs to the nematode receptor-like protein str family.</text>
</comment>
<keyword evidence="4" id="KW-0716">Sensory transduction</keyword>
<evidence type="ECO:0000256" key="2">
    <source>
        <dbReference type="ARBA" id="ARBA00022475"/>
    </source>
</evidence>
<dbReference type="Pfam" id="PF10326">
    <property type="entry name" value="7TM_GPCR_Str"/>
    <property type="match status" value="1"/>
</dbReference>
<dbReference type="eggNOG" id="ENOG502THG6">
    <property type="taxonomic scope" value="Eukaryota"/>
</dbReference>
<evidence type="ECO:0000313" key="21">
    <source>
        <dbReference type="Proteomes" id="UP000008281"/>
    </source>
</evidence>
<keyword evidence="5 19" id="KW-0812">Transmembrane</keyword>
<evidence type="ECO:0000256" key="5">
    <source>
        <dbReference type="ARBA" id="ARBA00022692"/>
    </source>
</evidence>
<evidence type="ECO:0000256" key="14">
    <source>
        <dbReference type="ARBA" id="ARBA00061678"/>
    </source>
</evidence>
<evidence type="ECO:0000313" key="20">
    <source>
        <dbReference type="EMBL" id="EFO88507.1"/>
    </source>
</evidence>
<comment type="subunit">
    <text evidence="15">Interacts with odr-4.</text>
</comment>
<dbReference type="FunFam" id="1.20.1070.10:FF:000128">
    <property type="entry name" value="Seven TM Receptor"/>
    <property type="match status" value="1"/>
</dbReference>
<evidence type="ECO:0000256" key="18">
    <source>
        <dbReference type="ARBA" id="ARBA00082489"/>
    </source>
</evidence>
<feature type="transmembrane region" description="Helical" evidence="19">
    <location>
        <begin position="136"/>
        <end position="155"/>
    </location>
</feature>
<proteinExistence type="inferred from homology"/>
<dbReference type="OrthoDB" id="5841262at2759"/>
<keyword evidence="8" id="KW-0969">Cilium</keyword>
<gene>
    <name evidence="20" type="ORF">CRE_13040</name>
</gene>
<keyword evidence="10" id="KW-0675">Receptor</keyword>
<dbReference type="PANTHER" id="PTHR22943:SF137">
    <property type="entry name" value="SEVEN TM RECEPTOR"/>
    <property type="match status" value="1"/>
</dbReference>
<keyword evidence="2" id="KW-1003">Cell membrane</keyword>
<keyword evidence="6" id="KW-0552">Olfaction</keyword>
<protein>
    <recommendedName>
        <fullName evidence="16">Serpentine receptor class r-10</fullName>
    </recommendedName>
    <alternativeName>
        <fullName evidence="17">Odorant response abnormal protein 10</fullName>
    </alternativeName>
    <alternativeName>
        <fullName evidence="18">Olfactory receptor 10</fullName>
    </alternativeName>
</protein>
<evidence type="ECO:0000256" key="3">
    <source>
        <dbReference type="ARBA" id="ARBA00022500"/>
    </source>
</evidence>
<comment type="subcellular location">
    <subcellularLocation>
        <location evidence="1">Cell projection</location>
        <location evidence="1">Cilium membrane</location>
        <topology evidence="1">Multi-pass membrane protein</topology>
    </subcellularLocation>
</comment>
<keyword evidence="9 19" id="KW-0472">Membrane</keyword>
<organism evidence="21">
    <name type="scientific">Caenorhabditis remanei</name>
    <name type="common">Caenorhabditis vulgaris</name>
    <dbReference type="NCBI Taxonomy" id="31234"/>
    <lineage>
        <taxon>Eukaryota</taxon>
        <taxon>Metazoa</taxon>
        <taxon>Ecdysozoa</taxon>
        <taxon>Nematoda</taxon>
        <taxon>Chromadorea</taxon>
        <taxon>Rhabditida</taxon>
        <taxon>Rhabditina</taxon>
        <taxon>Rhabditomorpha</taxon>
        <taxon>Rhabditoidea</taxon>
        <taxon>Rhabditidae</taxon>
        <taxon>Peloderinae</taxon>
        <taxon>Caenorhabditis</taxon>
    </lineage>
</organism>
<dbReference type="InParanoid" id="E3N7F4"/>
<reference evidence="20" key="1">
    <citation type="submission" date="2007-07" db="EMBL/GenBank/DDBJ databases">
        <title>PCAP assembly of the Caenorhabditis remanei genome.</title>
        <authorList>
            <consortium name="The Caenorhabditis remanei Sequencing Consortium"/>
            <person name="Wilson R.K."/>
        </authorList>
    </citation>
    <scope>NUCLEOTIDE SEQUENCE [LARGE SCALE GENOMIC DNA]</scope>
    <source>
        <strain evidence="20">PB4641</strain>
    </source>
</reference>
<keyword evidence="11" id="KW-0325">Glycoprotein</keyword>
<dbReference type="FunCoup" id="E3N7F4">
    <property type="interactions" value="5"/>
</dbReference>
<dbReference type="GO" id="GO:0042048">
    <property type="term" value="P:olfactory behavior"/>
    <property type="evidence" value="ECO:0007669"/>
    <property type="project" value="TreeGrafter"/>
</dbReference>
<comment type="function">
    <text evidence="13">An odorant receptor which affects chemotaxis to the volatile odorant diacetyl. Specifies AWA neuronal cell fate via the odr-7 pathway.</text>
</comment>
<evidence type="ECO:0000256" key="1">
    <source>
        <dbReference type="ARBA" id="ARBA00004272"/>
    </source>
</evidence>
<dbReference type="GO" id="GO:0006935">
    <property type="term" value="P:chemotaxis"/>
    <property type="evidence" value="ECO:0007669"/>
    <property type="project" value="UniProtKB-KW"/>
</dbReference>
<feature type="transmembrane region" description="Helical" evidence="19">
    <location>
        <begin position="12"/>
        <end position="33"/>
    </location>
</feature>
<keyword evidence="3" id="KW-0145">Chemotaxis</keyword>
<keyword evidence="7 19" id="KW-1133">Transmembrane helix</keyword>
<dbReference type="AlphaFoldDB" id="E3N7F4"/>
<accession>E3N7F4</accession>
<evidence type="ECO:0000256" key="17">
    <source>
        <dbReference type="ARBA" id="ARBA00078653"/>
    </source>
</evidence>
<dbReference type="SUPFAM" id="SSF81321">
    <property type="entry name" value="Family A G protein-coupled receptor-like"/>
    <property type="match status" value="1"/>
</dbReference>
<dbReference type="Proteomes" id="UP000008281">
    <property type="component" value="Unassembled WGS sequence"/>
</dbReference>
<evidence type="ECO:0000256" key="6">
    <source>
        <dbReference type="ARBA" id="ARBA00022725"/>
    </source>
</evidence>
<evidence type="ECO:0000256" key="15">
    <source>
        <dbReference type="ARBA" id="ARBA00064300"/>
    </source>
</evidence>
<evidence type="ECO:0000256" key="10">
    <source>
        <dbReference type="ARBA" id="ARBA00023170"/>
    </source>
</evidence>
<sequence length="338" mass="39241">MCSTIWLEVTVYAEIIGFVLSVTLNLILLCLIYEMPKETFGNYKYLMFSFSICGIYYSCCDYWSKPNIHLSEVSFAVFNIRKVTGFNKHLGVTALSIYCGCYGMMLVLLTTHFYYRFLSVLRPSKLSRFSMRNFPIWALLVLISYFIWFSLTYFVNGSSSIKDEVLIPEFKRDYCMQPDDFSYVGIQYFYTDPLTGETKMHIPSLFSITVFTCFMTLSSGSMTYFGVKTYAHLNELTMMTSVDFRELQNQLFRTLVIQTLIPSVFMYLPVGCTFLFPLFGLTSEAMRNFVPISVALYLCFEPLVAMYFIKIFRTRIIEVVTCLKYKKRGQVSSMQTTT</sequence>
<dbReference type="InterPro" id="IPR019428">
    <property type="entry name" value="7TM_GPCR_serpentine_rcpt_Str"/>
</dbReference>
<feature type="transmembrane region" description="Helical" evidence="19">
    <location>
        <begin position="255"/>
        <end position="277"/>
    </location>
</feature>
<dbReference type="PANTHER" id="PTHR22943">
    <property type="entry name" value="7-TRANSMEMBRANE DOMAIN RECEPTOR C.ELEGANS"/>
    <property type="match status" value="1"/>
</dbReference>
<evidence type="ECO:0000256" key="4">
    <source>
        <dbReference type="ARBA" id="ARBA00022606"/>
    </source>
</evidence>
<feature type="transmembrane region" description="Helical" evidence="19">
    <location>
        <begin position="95"/>
        <end position="115"/>
    </location>
</feature>
<evidence type="ECO:0000256" key="8">
    <source>
        <dbReference type="ARBA" id="ARBA00023069"/>
    </source>
</evidence>